<dbReference type="InterPro" id="IPR027417">
    <property type="entry name" value="P-loop_NTPase"/>
</dbReference>
<evidence type="ECO:0000313" key="7">
    <source>
        <dbReference type="Proteomes" id="UP000666915"/>
    </source>
</evidence>
<evidence type="ECO:0000256" key="2">
    <source>
        <dbReference type="ARBA" id="ARBA00023125"/>
    </source>
</evidence>
<evidence type="ECO:0000259" key="5">
    <source>
        <dbReference type="PROSITE" id="PS51755"/>
    </source>
</evidence>
<dbReference type="CDD" id="cd15831">
    <property type="entry name" value="BTAD"/>
    <property type="match status" value="1"/>
</dbReference>
<feature type="region of interest" description="Disordered" evidence="4">
    <location>
        <begin position="246"/>
        <end position="272"/>
    </location>
</feature>
<dbReference type="PANTHER" id="PTHR47691">
    <property type="entry name" value="REGULATOR-RELATED"/>
    <property type="match status" value="1"/>
</dbReference>
<sequence>MRFGVLGPLMVWDEGGEPVRVREAKVRALLAALLIREGRPVSTDRLIDELWGGSPPGNAANALQAKVSQLRRAIGRERVVYQPPGYRLGLADGDEIDADVHRSLVARARRAGDPQDRAALLAEARGLWRGSAYTDFADEEFARVAARRLDDEYLNLLEDLAEARLETGDHARVAEELTELVALHPLRERLRGVQMTALYRAGRQSEALVSYTELRERLAEDLGVDPGPETAALHEAILRQDLSLTARAPAPPSSPAPPPAPTAPGGNLPAPLTSLIGRDRLLDEVERLVRTTRLVTLTGPGGVGKTRLAVAAADRLAATLPDGVWLVELAAHRGGVTDLAQVIVTTLGIRDSAPSGLPGTGPQPPDQRLAGFLRDRHLLLVLDNCEHVVEPAADLVADLLRAAPGVRVLATSRENLALEGEHLRPVDCLDLPDAMELFTARAAAACPGFTLDGTTREPVAEICRRLDGLPLALELAAARVHALGVAALAGRLIDRFRLLASTRRGVPARQRTLRAVIDWSWELLGDRERAVLRRLAVHRDGCSLGAAVAVCADGGLSEDEVPDLVVRLVDRSLVNVVDGPAGRRLRLLESVAAYALEQLAEAHESEVLRTRHLEYYLRLAEETESGGGTRGYRLDHLDAESTNLRAALDEAIRLEAMDEAVRLATVLAGWWLRRGRLNEARRALSGIRAAIPSAPEPRLLDDAFTLLTGGRPDGPPPRPTEIADPRRRGRAVWLYAYALFHGGDPANASEFAGQARVLCTAAGDRWGVAAVDALQAMVALVTGDLETLGRAALRALGAFRELGDRWGELQALTPLAALAEIRADYAAATDHRQAGLRIASELGLAAAMCDHLSGLGRLALLARDWERAGELHETARTSAREHGYVYGEVHALMGLALGARRSGDLDAAESWVLYVNDTYGDISSQAGAHLRCSELGFTAELRGDAALAGARHREGWEIAKAIGDPRAQALSLEGLAGAVSLAGDAGRARDAAVLLGAADTARRSVNTPLPSEERFDVDRITERAMATLNDAAFADAFREGAALTAEQAVARHS</sequence>
<dbReference type="SUPFAM" id="SSF48452">
    <property type="entry name" value="TPR-like"/>
    <property type="match status" value="2"/>
</dbReference>
<dbReference type="InterPro" id="IPR001867">
    <property type="entry name" value="OmpR/PhoB-type_DNA-bd"/>
</dbReference>
<keyword evidence="2 3" id="KW-0238">DNA-binding</keyword>
<dbReference type="Pfam" id="PF13401">
    <property type="entry name" value="AAA_22"/>
    <property type="match status" value="1"/>
</dbReference>
<dbReference type="SMART" id="SM00862">
    <property type="entry name" value="Trans_reg_C"/>
    <property type="match status" value="1"/>
</dbReference>
<feature type="compositionally biased region" description="Pro residues" evidence="4">
    <location>
        <begin position="249"/>
        <end position="262"/>
    </location>
</feature>
<dbReference type="Gene3D" id="1.10.10.10">
    <property type="entry name" value="Winged helix-like DNA-binding domain superfamily/Winged helix DNA-binding domain"/>
    <property type="match status" value="1"/>
</dbReference>
<dbReference type="SUPFAM" id="SSF46894">
    <property type="entry name" value="C-terminal effector domain of the bipartite response regulators"/>
    <property type="match status" value="1"/>
</dbReference>
<feature type="DNA-binding region" description="OmpR/PhoB-type" evidence="3">
    <location>
        <begin position="1"/>
        <end position="90"/>
    </location>
</feature>
<dbReference type="PANTHER" id="PTHR47691:SF3">
    <property type="entry name" value="HTH-TYPE TRANSCRIPTIONAL REGULATOR RV0890C-RELATED"/>
    <property type="match status" value="1"/>
</dbReference>
<dbReference type="EMBL" id="JAGEOK010000006">
    <property type="protein sequence ID" value="MBO2438056.1"/>
    <property type="molecule type" value="Genomic_DNA"/>
</dbReference>
<dbReference type="InterPro" id="IPR036388">
    <property type="entry name" value="WH-like_DNA-bd_sf"/>
</dbReference>
<organism evidence="6 7">
    <name type="scientific">Actinomadura nitritigenes</name>
    <dbReference type="NCBI Taxonomy" id="134602"/>
    <lineage>
        <taxon>Bacteria</taxon>
        <taxon>Bacillati</taxon>
        <taxon>Actinomycetota</taxon>
        <taxon>Actinomycetes</taxon>
        <taxon>Streptosporangiales</taxon>
        <taxon>Thermomonosporaceae</taxon>
        <taxon>Actinomadura</taxon>
    </lineage>
</organism>
<evidence type="ECO:0000256" key="4">
    <source>
        <dbReference type="SAM" id="MobiDB-lite"/>
    </source>
</evidence>
<dbReference type="InterPro" id="IPR011990">
    <property type="entry name" value="TPR-like_helical_dom_sf"/>
</dbReference>
<dbReference type="Pfam" id="PF03704">
    <property type="entry name" value="BTAD"/>
    <property type="match status" value="1"/>
</dbReference>
<dbReference type="InterPro" id="IPR005158">
    <property type="entry name" value="BTAD"/>
</dbReference>
<proteinExistence type="inferred from homology"/>
<protein>
    <submittedName>
        <fullName evidence="6">Winged helix-turn-helix domain-containing protein</fullName>
    </submittedName>
</protein>
<dbReference type="Proteomes" id="UP000666915">
    <property type="component" value="Unassembled WGS sequence"/>
</dbReference>
<dbReference type="Gene3D" id="3.40.50.300">
    <property type="entry name" value="P-loop containing nucleotide triphosphate hydrolases"/>
    <property type="match status" value="1"/>
</dbReference>
<dbReference type="PROSITE" id="PS51755">
    <property type="entry name" value="OMPR_PHOB"/>
    <property type="match status" value="1"/>
</dbReference>
<evidence type="ECO:0000256" key="1">
    <source>
        <dbReference type="ARBA" id="ARBA00005820"/>
    </source>
</evidence>
<dbReference type="Gene3D" id="1.25.40.10">
    <property type="entry name" value="Tetratricopeptide repeat domain"/>
    <property type="match status" value="3"/>
</dbReference>
<comment type="similarity">
    <text evidence="1">Belongs to the AfsR/DnrI/RedD regulatory family.</text>
</comment>
<evidence type="ECO:0000313" key="6">
    <source>
        <dbReference type="EMBL" id="MBO2438056.1"/>
    </source>
</evidence>
<comment type="caution">
    <text evidence="6">The sequence shown here is derived from an EMBL/GenBank/DDBJ whole genome shotgun (WGS) entry which is preliminary data.</text>
</comment>
<gene>
    <name evidence="6" type="ORF">J4557_11040</name>
</gene>
<dbReference type="RefSeq" id="WP_208266389.1">
    <property type="nucleotide sequence ID" value="NZ_BAAAGM010000018.1"/>
</dbReference>
<dbReference type="SMART" id="SM01043">
    <property type="entry name" value="BTAD"/>
    <property type="match status" value="1"/>
</dbReference>
<dbReference type="SUPFAM" id="SSF52540">
    <property type="entry name" value="P-loop containing nucleoside triphosphate hydrolases"/>
    <property type="match status" value="1"/>
</dbReference>
<dbReference type="InterPro" id="IPR049945">
    <property type="entry name" value="AAA_22"/>
</dbReference>
<name>A0ABS3QVP9_9ACTN</name>
<accession>A0ABS3QVP9</accession>
<keyword evidence="7" id="KW-1185">Reference proteome</keyword>
<dbReference type="InterPro" id="IPR016032">
    <property type="entry name" value="Sig_transdc_resp-reg_C-effctor"/>
</dbReference>
<dbReference type="Pfam" id="PF00486">
    <property type="entry name" value="Trans_reg_C"/>
    <property type="match status" value="1"/>
</dbReference>
<evidence type="ECO:0000256" key="3">
    <source>
        <dbReference type="PROSITE-ProRule" id="PRU01091"/>
    </source>
</evidence>
<dbReference type="PRINTS" id="PR00364">
    <property type="entry name" value="DISEASERSIST"/>
</dbReference>
<reference evidence="6 7" key="1">
    <citation type="submission" date="2021-03" db="EMBL/GenBank/DDBJ databases">
        <authorList>
            <person name="Kanchanasin P."/>
            <person name="Saeng-In P."/>
            <person name="Phongsopitanun W."/>
            <person name="Yuki M."/>
            <person name="Kudo T."/>
            <person name="Ohkuma M."/>
            <person name="Tanasupawat S."/>
        </authorList>
    </citation>
    <scope>NUCLEOTIDE SEQUENCE [LARGE SCALE GENOMIC DNA]</scope>
    <source>
        <strain evidence="6 7">L46</strain>
    </source>
</reference>
<feature type="domain" description="OmpR/PhoB-type" evidence="5">
    <location>
        <begin position="1"/>
        <end position="90"/>
    </location>
</feature>